<dbReference type="GO" id="GO:0022857">
    <property type="term" value="F:transmembrane transporter activity"/>
    <property type="evidence" value="ECO:0007669"/>
    <property type="project" value="InterPro"/>
</dbReference>
<dbReference type="PANTHER" id="PTHR23528">
    <property type="match status" value="1"/>
</dbReference>
<dbReference type="Pfam" id="PF07690">
    <property type="entry name" value="MFS_1"/>
    <property type="match status" value="1"/>
</dbReference>
<dbReference type="InterPro" id="IPR020846">
    <property type="entry name" value="MFS_dom"/>
</dbReference>
<dbReference type="PANTHER" id="PTHR23528:SF1">
    <property type="entry name" value="MAJOR FACILITATOR SUPERFAMILY (MFS) PROFILE DOMAIN-CONTAINING PROTEIN"/>
    <property type="match status" value="1"/>
</dbReference>
<sequence>MAAACVVMAVAGTFEVLIGAAVLLGINWGVFMAVDQALVNEVLPVPEARGRDVGVMNLAVLVPNALAPVIAALALHHLGGYAGLYLLSAGPTVLGGLLLGRIRSVR</sequence>
<evidence type="ECO:0000256" key="2">
    <source>
        <dbReference type="ARBA" id="ARBA00022692"/>
    </source>
</evidence>
<proteinExistence type="predicted"/>
<reference evidence="7 8" key="1">
    <citation type="submission" date="2017-07" db="EMBL/GenBank/DDBJ databases">
        <title>Draft whole genome sequences of clinical Proprionibacteriaceae strains.</title>
        <authorList>
            <person name="Bernier A.-M."/>
            <person name="Bernard K."/>
            <person name="Domingo M.-C."/>
        </authorList>
    </citation>
    <scope>NUCLEOTIDE SEQUENCE [LARGE SCALE GENOMIC DNA]</scope>
    <source>
        <strain evidence="7 8">NML 130396</strain>
    </source>
</reference>
<dbReference type="Gene3D" id="1.20.1250.20">
    <property type="entry name" value="MFS general substrate transporter like domains"/>
    <property type="match status" value="1"/>
</dbReference>
<dbReference type="OrthoDB" id="7584869at2"/>
<evidence type="ECO:0000313" key="8">
    <source>
        <dbReference type="Proteomes" id="UP000216311"/>
    </source>
</evidence>
<name>A0A255HCN6_9ACTN</name>
<evidence type="ECO:0000313" key="7">
    <source>
        <dbReference type="EMBL" id="OYO24976.1"/>
    </source>
</evidence>
<dbReference type="GO" id="GO:0005886">
    <property type="term" value="C:plasma membrane"/>
    <property type="evidence" value="ECO:0007669"/>
    <property type="project" value="UniProtKB-SubCell"/>
</dbReference>
<dbReference type="EMBL" id="NMVQ01000001">
    <property type="protein sequence ID" value="OYO24976.1"/>
    <property type="molecule type" value="Genomic_DNA"/>
</dbReference>
<evidence type="ECO:0000256" key="3">
    <source>
        <dbReference type="ARBA" id="ARBA00022989"/>
    </source>
</evidence>
<keyword evidence="4 5" id="KW-0472">Membrane</keyword>
<dbReference type="InterPro" id="IPR036259">
    <property type="entry name" value="MFS_trans_sf"/>
</dbReference>
<comment type="caution">
    <text evidence="7">The sequence shown here is derived from an EMBL/GenBank/DDBJ whole genome shotgun (WGS) entry which is preliminary data.</text>
</comment>
<protein>
    <recommendedName>
        <fullName evidence="6">Major facilitator superfamily (MFS) profile domain-containing protein</fullName>
    </recommendedName>
</protein>
<organism evidence="7 8">
    <name type="scientific">Enemella dayhoffiae</name>
    <dbReference type="NCBI Taxonomy" id="2016507"/>
    <lineage>
        <taxon>Bacteria</taxon>
        <taxon>Bacillati</taxon>
        <taxon>Actinomycetota</taxon>
        <taxon>Actinomycetes</taxon>
        <taxon>Propionibacteriales</taxon>
        <taxon>Propionibacteriaceae</taxon>
        <taxon>Enemella</taxon>
    </lineage>
</organism>
<feature type="transmembrane region" description="Helical" evidence="5">
    <location>
        <begin position="6"/>
        <end position="34"/>
    </location>
</feature>
<gene>
    <name evidence="7" type="ORF">CGZ93_00425</name>
</gene>
<evidence type="ECO:0000256" key="4">
    <source>
        <dbReference type="ARBA" id="ARBA00023136"/>
    </source>
</evidence>
<keyword evidence="2 5" id="KW-0812">Transmembrane</keyword>
<evidence type="ECO:0000256" key="5">
    <source>
        <dbReference type="SAM" id="Phobius"/>
    </source>
</evidence>
<keyword evidence="8" id="KW-1185">Reference proteome</keyword>
<dbReference type="SUPFAM" id="SSF103473">
    <property type="entry name" value="MFS general substrate transporter"/>
    <property type="match status" value="1"/>
</dbReference>
<dbReference type="AlphaFoldDB" id="A0A255HCN6"/>
<feature type="domain" description="Major facilitator superfamily (MFS) profile" evidence="6">
    <location>
        <begin position="1"/>
        <end position="106"/>
    </location>
</feature>
<feature type="transmembrane region" description="Helical" evidence="5">
    <location>
        <begin position="81"/>
        <end position="100"/>
    </location>
</feature>
<dbReference type="PROSITE" id="PS50850">
    <property type="entry name" value="MFS"/>
    <property type="match status" value="1"/>
</dbReference>
<keyword evidence="3 5" id="KW-1133">Transmembrane helix</keyword>
<dbReference type="Proteomes" id="UP000216311">
    <property type="component" value="Unassembled WGS sequence"/>
</dbReference>
<evidence type="ECO:0000256" key="1">
    <source>
        <dbReference type="ARBA" id="ARBA00004651"/>
    </source>
</evidence>
<accession>A0A255HCN6</accession>
<dbReference type="InterPro" id="IPR011701">
    <property type="entry name" value="MFS"/>
</dbReference>
<evidence type="ECO:0000259" key="6">
    <source>
        <dbReference type="PROSITE" id="PS50850"/>
    </source>
</evidence>
<feature type="transmembrane region" description="Helical" evidence="5">
    <location>
        <begin position="55"/>
        <end position="75"/>
    </location>
</feature>
<comment type="subcellular location">
    <subcellularLocation>
        <location evidence="1">Cell membrane</location>
        <topology evidence="1">Multi-pass membrane protein</topology>
    </subcellularLocation>
</comment>